<comment type="similarity">
    <text evidence="1">Belongs to the initiator RepB protein family.</text>
</comment>
<reference evidence="4" key="1">
    <citation type="submission" date="2005-10" db="EMBL/GenBank/DDBJ databases">
        <authorList>
            <person name="van Passel M.W.J."/>
            <person name="van der Ende A."/>
            <person name="Aldert B."/>
        </authorList>
    </citation>
    <scope>NUCLEOTIDE SEQUENCE</scope>
    <source>
        <strain evidence="3">5279613</strain>
        <strain evidence="4">871104</strain>
        <plasmid evidence="3">pNL14</plasmid>
        <plasmid evidence="4">pNL871104</plasmid>
    </source>
</reference>
<geneLocation type="plasmid" evidence="3">
    <name>pNL14</name>
</geneLocation>
<organism evidence="4">
    <name type="scientific">Neisseria lactamica</name>
    <dbReference type="NCBI Taxonomy" id="486"/>
    <lineage>
        <taxon>Bacteria</taxon>
        <taxon>Pseudomonadati</taxon>
        <taxon>Pseudomonadota</taxon>
        <taxon>Betaproteobacteria</taxon>
        <taxon>Neisseriales</taxon>
        <taxon>Neisseriaceae</taxon>
        <taxon>Neisseria</taxon>
    </lineage>
</organism>
<geneLocation type="plasmid" evidence="4">
    <name>pNL871104</name>
</geneLocation>
<keyword evidence="4" id="KW-0614">Plasmid</keyword>
<dbReference type="InterPro" id="IPR000525">
    <property type="entry name" value="Initiator_Rep_WH1"/>
</dbReference>
<dbReference type="EMBL" id="DQ229166">
    <property type="protein sequence ID" value="ABC41161.1"/>
    <property type="molecule type" value="Genomic_DNA"/>
</dbReference>
<dbReference type="Gene3D" id="1.10.10.10">
    <property type="entry name" value="Winged helix-like DNA-binding domain superfamily/Winged helix DNA-binding domain"/>
    <property type="match status" value="2"/>
</dbReference>
<evidence type="ECO:0000256" key="1">
    <source>
        <dbReference type="ARBA" id="ARBA00038283"/>
    </source>
</evidence>
<dbReference type="Pfam" id="PF21205">
    <property type="entry name" value="Rep3_C"/>
    <property type="match status" value="1"/>
</dbReference>
<evidence type="ECO:0000313" key="4">
    <source>
        <dbReference type="EMBL" id="ABC41161.1"/>
    </source>
</evidence>
<dbReference type="AlphaFoldDB" id="Q0QVX1"/>
<reference evidence="4" key="2">
    <citation type="journal article" date="2006" name="Infect. Immun.">
        <title>Plasmid diversity in neisseriae.</title>
        <authorList>
            <person name="van Passel M.W."/>
            <person name="van der Ende A."/>
            <person name="Bart A."/>
        </authorList>
    </citation>
    <scope>NUCLEOTIDE SEQUENCE</scope>
    <source>
        <strain evidence="3">5279613</strain>
        <strain evidence="4">871104</strain>
        <plasmid evidence="3">pNL14</plasmid>
        <plasmid evidence="4">pNL871104</plasmid>
    </source>
</reference>
<dbReference type="SUPFAM" id="SSF46785">
    <property type="entry name" value="Winged helix' DNA-binding domain"/>
    <property type="match status" value="2"/>
</dbReference>
<dbReference type="Pfam" id="PF01051">
    <property type="entry name" value="Rep3_N"/>
    <property type="match status" value="1"/>
</dbReference>
<dbReference type="GO" id="GO:0006270">
    <property type="term" value="P:DNA replication initiation"/>
    <property type="evidence" value="ECO:0007669"/>
    <property type="project" value="InterPro"/>
</dbReference>
<feature type="domain" description="Initiator Rep protein WH1" evidence="2">
    <location>
        <begin position="16"/>
        <end position="157"/>
    </location>
</feature>
<dbReference type="RefSeq" id="WP_012477924.1">
    <property type="nucleotide sequence ID" value="NC_010926.1"/>
</dbReference>
<protein>
    <submittedName>
        <fullName evidence="3">PNL14_p1</fullName>
    </submittedName>
    <submittedName>
        <fullName evidence="4">PNL871104_p1</fullName>
    </submittedName>
</protein>
<evidence type="ECO:0000313" key="3">
    <source>
        <dbReference type="EMBL" id="ABC41156.1"/>
    </source>
</evidence>
<dbReference type="GO" id="GO:0003887">
    <property type="term" value="F:DNA-directed DNA polymerase activity"/>
    <property type="evidence" value="ECO:0007669"/>
    <property type="project" value="InterPro"/>
</dbReference>
<sequence>MANIVKKSETLANRNVVISNYITRSAQTLNLVEKRILMAGIAKLGGVNGEIKLTAQEYADTYEVDIRTAYNELKGAVHTLMKRTLSWQITDGKKIGTRTTIWVQGYDYFKDEGLVKFRFSEYVFPFLFELQKEFTKYQLQQAAALRSIHSWRLLELFEQMKDKKDGSGWLSMPIEEFWHAMEAKESHKKNFSDLRRWVIEPAIKELTEKDNWLIEWEARKRGRKVATLLFKFKRNPQGSLF</sequence>
<dbReference type="InterPro" id="IPR036390">
    <property type="entry name" value="WH_DNA-bd_sf"/>
</dbReference>
<accession>Q0QVX1</accession>
<dbReference type="EMBL" id="DQ229164">
    <property type="protein sequence ID" value="ABC41156.1"/>
    <property type="molecule type" value="Genomic_DNA"/>
</dbReference>
<name>Q0QVX1_NEILA</name>
<dbReference type="InterPro" id="IPR036388">
    <property type="entry name" value="WH-like_DNA-bd_sf"/>
</dbReference>
<proteinExistence type="inferred from homology"/>
<evidence type="ECO:0000259" key="2">
    <source>
        <dbReference type="Pfam" id="PF01051"/>
    </source>
</evidence>